<keyword evidence="2" id="KW-0812">Transmembrane</keyword>
<proteinExistence type="predicted"/>
<dbReference type="RefSeq" id="WP_052545931.1">
    <property type="nucleotide sequence ID" value="NZ_JMCC02000001.1"/>
</dbReference>
<reference evidence="3 4" key="1">
    <citation type="submission" date="2014-12" db="EMBL/GenBank/DDBJ databases">
        <title>Genome assembly of Enhygromyxa salina DSM 15201.</title>
        <authorList>
            <person name="Sharma G."/>
            <person name="Subramanian S."/>
        </authorList>
    </citation>
    <scope>NUCLEOTIDE SEQUENCE [LARGE SCALE GENOMIC DNA]</scope>
    <source>
        <strain evidence="3 4">DSM 15201</strain>
    </source>
</reference>
<dbReference type="Proteomes" id="UP000031599">
    <property type="component" value="Unassembled WGS sequence"/>
</dbReference>
<keyword evidence="2" id="KW-1133">Transmembrane helix</keyword>
<feature type="region of interest" description="Disordered" evidence="1">
    <location>
        <begin position="1"/>
        <end position="22"/>
    </location>
</feature>
<evidence type="ECO:0000313" key="3">
    <source>
        <dbReference type="EMBL" id="KIG19575.1"/>
    </source>
</evidence>
<comment type="caution">
    <text evidence="3">The sequence shown here is derived from an EMBL/GenBank/DDBJ whole genome shotgun (WGS) entry which is preliminary data.</text>
</comment>
<dbReference type="EMBL" id="JMCC02000001">
    <property type="protein sequence ID" value="KIG19575.1"/>
    <property type="molecule type" value="Genomic_DNA"/>
</dbReference>
<gene>
    <name evidence="3" type="ORF">DB30_00084</name>
</gene>
<organism evidence="3 4">
    <name type="scientific">Enhygromyxa salina</name>
    <dbReference type="NCBI Taxonomy" id="215803"/>
    <lineage>
        <taxon>Bacteria</taxon>
        <taxon>Pseudomonadati</taxon>
        <taxon>Myxococcota</taxon>
        <taxon>Polyangia</taxon>
        <taxon>Nannocystales</taxon>
        <taxon>Nannocystaceae</taxon>
        <taxon>Enhygromyxa</taxon>
    </lineage>
</organism>
<dbReference type="AlphaFoldDB" id="A0A0C2DDP9"/>
<sequence>MSEPQTESKALAKLAGGQPWRGDEHELRLEAAREAGLETEDVNEVEVGLFTDGFKAGMTLDDPADRSIVLRGRTVLREAQMSKALHPTLRFLAIPADQVALRVTDGEFELRVSENAAEAAKPALDSARLVLRLWIGLGLVGMLAWYWFNLGWLAAILWGGALVGGGYVLRQGAVSGRALLGARLTVALAMLAQQEKLILPPSRARVSPES</sequence>
<evidence type="ECO:0000256" key="2">
    <source>
        <dbReference type="SAM" id="Phobius"/>
    </source>
</evidence>
<keyword evidence="2" id="KW-0472">Membrane</keyword>
<feature type="transmembrane region" description="Helical" evidence="2">
    <location>
        <begin position="129"/>
        <end position="146"/>
    </location>
</feature>
<feature type="transmembrane region" description="Helical" evidence="2">
    <location>
        <begin position="152"/>
        <end position="169"/>
    </location>
</feature>
<protein>
    <submittedName>
        <fullName evidence="3">Uncharacterized protein</fullName>
    </submittedName>
</protein>
<accession>A0A0C2DDP9</accession>
<name>A0A0C2DDP9_9BACT</name>
<evidence type="ECO:0000313" key="4">
    <source>
        <dbReference type="Proteomes" id="UP000031599"/>
    </source>
</evidence>
<evidence type="ECO:0000256" key="1">
    <source>
        <dbReference type="SAM" id="MobiDB-lite"/>
    </source>
</evidence>